<dbReference type="AlphaFoldDB" id="A0A8H3WDW0"/>
<feature type="non-terminal residue" evidence="2">
    <location>
        <position position="1"/>
    </location>
</feature>
<protein>
    <submittedName>
        <fullName evidence="2">Uncharacterized protein</fullName>
    </submittedName>
</protein>
<feature type="region of interest" description="Disordered" evidence="1">
    <location>
        <begin position="61"/>
        <end position="118"/>
    </location>
</feature>
<dbReference type="Proteomes" id="UP000434172">
    <property type="component" value="Unassembled WGS sequence"/>
</dbReference>
<accession>A0A8H3WDW0</accession>
<proteinExistence type="predicted"/>
<comment type="caution">
    <text evidence="2">The sequence shown here is derived from an EMBL/GenBank/DDBJ whole genome shotgun (WGS) entry which is preliminary data.</text>
</comment>
<dbReference type="EMBL" id="WOWK01000026">
    <property type="protein sequence ID" value="KAF0327001.1"/>
    <property type="molecule type" value="Genomic_DNA"/>
</dbReference>
<evidence type="ECO:0000313" key="2">
    <source>
        <dbReference type="EMBL" id="KAF0327001.1"/>
    </source>
</evidence>
<gene>
    <name evidence="2" type="ORF">GQ607_005765</name>
</gene>
<reference evidence="2 3" key="1">
    <citation type="submission" date="2019-12" db="EMBL/GenBank/DDBJ databases">
        <title>A genome sequence resource for the geographically widespread anthracnose pathogen Colletotrichum asianum.</title>
        <authorList>
            <person name="Meng Y."/>
        </authorList>
    </citation>
    <scope>NUCLEOTIDE SEQUENCE [LARGE SCALE GENOMIC DNA]</scope>
    <source>
        <strain evidence="2 3">ICMP 18580</strain>
    </source>
</reference>
<evidence type="ECO:0000313" key="3">
    <source>
        <dbReference type="Proteomes" id="UP000434172"/>
    </source>
</evidence>
<name>A0A8H3WDW0_9PEZI</name>
<evidence type="ECO:0000256" key="1">
    <source>
        <dbReference type="SAM" id="MobiDB-lite"/>
    </source>
</evidence>
<organism evidence="2 3">
    <name type="scientific">Colletotrichum asianum</name>
    <dbReference type="NCBI Taxonomy" id="702518"/>
    <lineage>
        <taxon>Eukaryota</taxon>
        <taxon>Fungi</taxon>
        <taxon>Dikarya</taxon>
        <taxon>Ascomycota</taxon>
        <taxon>Pezizomycotina</taxon>
        <taxon>Sordariomycetes</taxon>
        <taxon>Hypocreomycetidae</taxon>
        <taxon>Glomerellales</taxon>
        <taxon>Glomerellaceae</taxon>
        <taxon>Colletotrichum</taxon>
        <taxon>Colletotrichum gloeosporioides species complex</taxon>
    </lineage>
</organism>
<sequence>VQRGDTTGGKHISRFSPSFFFSCFWGSYERERLLIYAKRWNLFVSVLVRIEADRSPQIAVPRPRTSCRAISGNETAPGERRSEVLPNRTSPRAKPLPASLARRSDKPGRTMRTSFHSSPVHVGSSPIFDAIRLLLAVPPTRRSEGPRPAVLCDVCERPLASMTRHRLILTTPARTRANLVLVA</sequence>
<keyword evidence="3" id="KW-1185">Reference proteome</keyword>